<dbReference type="Proteomes" id="UP000002332">
    <property type="component" value="Plasmid pQBR103"/>
</dbReference>
<name>A4V7X6_PSEFS</name>
<dbReference type="EMBL" id="AM235768">
    <property type="protein sequence ID" value="CAM96434.1"/>
    <property type="molecule type" value="Genomic_DNA"/>
</dbReference>
<protein>
    <submittedName>
        <fullName evidence="1">Uncharacterized protein</fullName>
    </submittedName>
</protein>
<evidence type="ECO:0000313" key="2">
    <source>
        <dbReference type="Proteomes" id="UP000002332"/>
    </source>
</evidence>
<gene>
    <name evidence="1" type="ordered locus">pQBR0402</name>
</gene>
<accession>A4V7X6</accession>
<keyword evidence="1" id="KW-0614">Plasmid</keyword>
<proteinExistence type="predicted"/>
<evidence type="ECO:0000313" key="1">
    <source>
        <dbReference type="EMBL" id="CAM96434.1"/>
    </source>
</evidence>
<dbReference type="AlphaFoldDB" id="A4V7X6"/>
<reference evidence="1 2" key="1">
    <citation type="journal article" date="2007" name="ISME J.">
        <title>Sequence-based analysis of pQBR103; a representative of a unique, transfer-proficient mega plasmid resident in the microbial community of sugar beet.</title>
        <authorList>
            <person name="Tett A."/>
            <person name="Spiers A.J."/>
            <person name="Crossman L.C."/>
            <person name="Ager D."/>
            <person name="Ciric L."/>
            <person name="Dow J.M."/>
            <person name="Fry J.C."/>
            <person name="Harris D."/>
            <person name="Lilley A."/>
            <person name="Oliver A."/>
            <person name="Parkhill J."/>
            <person name="Quail M.A."/>
            <person name="Rainey P.B."/>
            <person name="Saunders N.J."/>
            <person name="Seeger K."/>
            <person name="Snyder L.A.S."/>
            <person name="Squares R."/>
            <person name="Thomas C.M."/>
            <person name="Turner S.L."/>
            <person name="Zhang X.-X."/>
            <person name="Field D."/>
            <person name="Bailey M.J."/>
        </authorList>
    </citation>
    <scope>NUCLEOTIDE SEQUENCE [LARGE SCALE GENOMIC DNA]</scope>
    <source>
        <strain evidence="1 2">SBW25</strain>
    </source>
</reference>
<sequence>MPILDSSLSVAGSSSVPNPRIGNVLPMPSSRVPQPASLKQVISSAVALCGWQVLFSKSGPGWASVRARRGKVTIAVEVPSAESSPEAVLAKQTELRAAGIRGMWLLSFPGFTPPADLPAAHVTWSESCGFSALLAGSGTPSGIRSLNRVSDWAQILPLQDFITSALNGALWFGTLREGKSATVRVDGGFTKCTTCRAWTNLCSAIEIISPYSESTFAFYGLEQIPAHLLGELLPKDLRSFKVGDIRKRYHHPSKASVVLNSCSVCSAVQDRVAINDLECRQQPITQFHIHVSKRLAVATALLPTARWRVSREP</sequence>
<organism evidence="1 2">
    <name type="scientific">Pseudomonas fluorescens (strain SBW25)</name>
    <dbReference type="NCBI Taxonomy" id="216595"/>
    <lineage>
        <taxon>Bacteria</taxon>
        <taxon>Pseudomonadati</taxon>
        <taxon>Pseudomonadota</taxon>
        <taxon>Gammaproteobacteria</taxon>
        <taxon>Pseudomonadales</taxon>
        <taxon>Pseudomonadaceae</taxon>
        <taxon>Pseudomonas</taxon>
    </lineage>
</organism>
<geneLocation type="plasmid" evidence="1 2">
    <name>pQBR103</name>
</geneLocation>